<dbReference type="OrthoDB" id="978at2759"/>
<dbReference type="SUPFAM" id="SSF53335">
    <property type="entry name" value="S-adenosyl-L-methionine-dependent methyltransferases"/>
    <property type="match status" value="1"/>
</dbReference>
<reference evidence="7" key="1">
    <citation type="journal article" date="2020" name="Stud. Mycol.">
        <title>101 Dothideomycetes genomes: a test case for predicting lifestyles and emergence of pathogens.</title>
        <authorList>
            <person name="Haridas S."/>
            <person name="Albert R."/>
            <person name="Binder M."/>
            <person name="Bloem J."/>
            <person name="Labutti K."/>
            <person name="Salamov A."/>
            <person name="Andreopoulos B."/>
            <person name="Baker S."/>
            <person name="Barry K."/>
            <person name="Bills G."/>
            <person name="Bluhm B."/>
            <person name="Cannon C."/>
            <person name="Castanera R."/>
            <person name="Culley D."/>
            <person name="Daum C."/>
            <person name="Ezra D."/>
            <person name="Gonzalez J."/>
            <person name="Henrissat B."/>
            <person name="Kuo A."/>
            <person name="Liang C."/>
            <person name="Lipzen A."/>
            <person name="Lutzoni F."/>
            <person name="Magnuson J."/>
            <person name="Mondo S."/>
            <person name="Nolan M."/>
            <person name="Ohm R."/>
            <person name="Pangilinan J."/>
            <person name="Park H.-J."/>
            <person name="Ramirez L."/>
            <person name="Alfaro M."/>
            <person name="Sun H."/>
            <person name="Tritt A."/>
            <person name="Yoshinaga Y."/>
            <person name="Zwiers L.-H."/>
            <person name="Turgeon B."/>
            <person name="Goodwin S."/>
            <person name="Spatafora J."/>
            <person name="Crous P."/>
            <person name="Grigoriev I."/>
        </authorList>
    </citation>
    <scope>NUCLEOTIDE SEQUENCE</scope>
    <source>
        <strain evidence="7">Tuck. ex Michener</strain>
    </source>
</reference>
<evidence type="ECO:0000313" key="8">
    <source>
        <dbReference type="Proteomes" id="UP000800092"/>
    </source>
</evidence>
<keyword evidence="4 7" id="KW-0808">Transferase</keyword>
<organism evidence="7 8">
    <name type="scientific">Viridothelium virens</name>
    <name type="common">Speckled blister lichen</name>
    <name type="synonym">Trypethelium virens</name>
    <dbReference type="NCBI Taxonomy" id="1048519"/>
    <lineage>
        <taxon>Eukaryota</taxon>
        <taxon>Fungi</taxon>
        <taxon>Dikarya</taxon>
        <taxon>Ascomycota</taxon>
        <taxon>Pezizomycotina</taxon>
        <taxon>Dothideomycetes</taxon>
        <taxon>Dothideomycetes incertae sedis</taxon>
        <taxon>Trypetheliales</taxon>
        <taxon>Trypetheliaceae</taxon>
        <taxon>Viridothelium</taxon>
    </lineage>
</organism>
<dbReference type="SMART" id="SM01296">
    <property type="entry name" value="N2227"/>
    <property type="match status" value="1"/>
</dbReference>
<comment type="similarity">
    <text evidence="1">Belongs to the carnosine N-methyltransferase family.</text>
</comment>
<proteinExistence type="inferred from homology"/>
<protein>
    <recommendedName>
        <fullName evidence="2">carnosine N-methyltransferase</fullName>
        <ecNumber evidence="2">2.1.1.22</ecNumber>
    </recommendedName>
</protein>
<feature type="region of interest" description="Disordered" evidence="6">
    <location>
        <begin position="346"/>
        <end position="367"/>
    </location>
</feature>
<keyword evidence="8" id="KW-1185">Reference proteome</keyword>
<feature type="region of interest" description="Disordered" evidence="6">
    <location>
        <begin position="116"/>
        <end position="136"/>
    </location>
</feature>
<dbReference type="GO" id="GO:0030735">
    <property type="term" value="F:carnosine N-methyltransferase activity"/>
    <property type="evidence" value="ECO:0007669"/>
    <property type="project" value="UniProtKB-EC"/>
</dbReference>
<dbReference type="EC" id="2.1.1.22" evidence="2"/>
<keyword evidence="5" id="KW-0949">S-adenosyl-L-methionine</keyword>
<dbReference type="Gene3D" id="3.40.50.150">
    <property type="entry name" value="Vaccinia Virus protein VP39"/>
    <property type="match status" value="1"/>
</dbReference>
<evidence type="ECO:0000256" key="3">
    <source>
        <dbReference type="ARBA" id="ARBA00022603"/>
    </source>
</evidence>
<name>A0A6A6GV87_VIRVR</name>
<dbReference type="GO" id="GO:0032259">
    <property type="term" value="P:methylation"/>
    <property type="evidence" value="ECO:0007669"/>
    <property type="project" value="UniProtKB-KW"/>
</dbReference>
<dbReference type="Proteomes" id="UP000800092">
    <property type="component" value="Unassembled WGS sequence"/>
</dbReference>
<evidence type="ECO:0000256" key="1">
    <source>
        <dbReference type="ARBA" id="ARBA00010086"/>
    </source>
</evidence>
<keyword evidence="3 7" id="KW-0489">Methyltransferase</keyword>
<dbReference type="InterPro" id="IPR012901">
    <property type="entry name" value="CARME"/>
</dbReference>
<evidence type="ECO:0000256" key="2">
    <source>
        <dbReference type="ARBA" id="ARBA00012003"/>
    </source>
</evidence>
<dbReference type="EMBL" id="ML991856">
    <property type="protein sequence ID" value="KAF2229712.1"/>
    <property type="molecule type" value="Genomic_DNA"/>
</dbReference>
<accession>A0A6A6GV87</accession>
<dbReference type="AlphaFoldDB" id="A0A6A6GV87"/>
<sequence length="422" mass="47972">MEEAGEWEGDFDPFADPEERRVLFAVLDSFRQYRRTAHYNVTHVRRQNFYALPSSQWELLASPPFLILDSFNAVDDAIDANAEIADKILEAGLAAYGLDNKATSPKAFNTQGLKATQHGASPSTARPAWHDTTTTRDLEKARSTIRQFYRDWSEEGLKERSDSYEPVRLALSKHFKHISPTSRHQIQILVPGAGLGRLVFDLVQDGYSAEGNEISYHQLLASHFILNRTTVANEFILYPWALHFDNHLSRDHQLQKVMIPDVHPAKALYEASQGHEVPASERMSMTAADFCVQYRSEGEESRFDAVITVFFIDTAPNLLNYIETVRHCLKSGGIWINTGPLLWHSGKEQRNDDERKPSEGRNLGIGEAGSVELTHDEVMKLLEYYGFEIINSEETAQAGYIDNPRSMQPHTFKPQHWIARNK</sequence>
<gene>
    <name evidence="7" type="ORF">EV356DRAFT_527291</name>
</gene>
<dbReference type="Pfam" id="PF07942">
    <property type="entry name" value="CARME"/>
    <property type="match status" value="1"/>
</dbReference>
<dbReference type="InterPro" id="IPR029063">
    <property type="entry name" value="SAM-dependent_MTases_sf"/>
</dbReference>
<dbReference type="PANTHER" id="PTHR12303">
    <property type="entry name" value="CARNOSINE N-METHYLTRANSFERASE"/>
    <property type="match status" value="1"/>
</dbReference>
<dbReference type="PANTHER" id="PTHR12303:SF6">
    <property type="entry name" value="CARNOSINE N-METHYLTRANSFERASE"/>
    <property type="match status" value="1"/>
</dbReference>
<feature type="compositionally biased region" description="Basic and acidic residues" evidence="6">
    <location>
        <begin position="346"/>
        <end position="359"/>
    </location>
</feature>
<evidence type="ECO:0000313" key="7">
    <source>
        <dbReference type="EMBL" id="KAF2229712.1"/>
    </source>
</evidence>
<evidence type="ECO:0000256" key="4">
    <source>
        <dbReference type="ARBA" id="ARBA00022679"/>
    </source>
</evidence>
<evidence type="ECO:0000256" key="5">
    <source>
        <dbReference type="ARBA" id="ARBA00022691"/>
    </source>
</evidence>
<evidence type="ECO:0000256" key="6">
    <source>
        <dbReference type="SAM" id="MobiDB-lite"/>
    </source>
</evidence>